<dbReference type="AlphaFoldDB" id="A0A142JWL1"/>
<evidence type="ECO:0000313" key="3">
    <source>
        <dbReference type="Proteomes" id="UP000075238"/>
    </source>
</evidence>
<keyword evidence="1" id="KW-0812">Transmembrane</keyword>
<feature type="transmembrane region" description="Helical" evidence="1">
    <location>
        <begin position="52"/>
        <end position="73"/>
    </location>
</feature>
<evidence type="ECO:0000256" key="1">
    <source>
        <dbReference type="SAM" id="Phobius"/>
    </source>
</evidence>
<dbReference type="Proteomes" id="UP000075238">
    <property type="component" value="Plasmid unnamed"/>
</dbReference>
<accession>A0A142JWL1</accession>
<sequence length="76" mass="8279">MRATLKLTPCAWCSAGVRMMRSAPSTRSAPPTRSGGVLARAWRTSRDWRGIAAILVSWAVRGVMIALRFAGFFPGK</sequence>
<protein>
    <submittedName>
        <fullName evidence="2">Uncharacterized protein</fullName>
    </submittedName>
</protein>
<geneLocation type="plasmid" evidence="3"/>
<name>A0A142JWL1_9BURK</name>
<keyword evidence="1" id="KW-1133">Transmembrane helix</keyword>
<keyword evidence="3" id="KW-1185">Reference proteome</keyword>
<dbReference type="EMBL" id="CP014846">
    <property type="protein sequence ID" value="AMR82473.1"/>
    <property type="molecule type" value="Genomic_DNA"/>
</dbReference>
<keyword evidence="1" id="KW-0472">Membrane</keyword>
<reference evidence="2 3" key="1">
    <citation type="submission" date="2016-03" db="EMBL/GenBank/DDBJ databases">
        <title>Complete genome sequence of a novel chlorpyrifos degrading bacterium, Cupriavidus nantongensis sp. X1.</title>
        <authorList>
            <person name="Fang L."/>
        </authorList>
    </citation>
    <scope>NUCLEOTIDE SEQUENCE [LARGE SCALE GENOMIC DNA]</scope>
    <source>
        <strain evidence="2 3">X1</strain>
        <plasmid evidence="3">Plasmid</plasmid>
    </source>
</reference>
<organism evidence="2 3">
    <name type="scientific">Cupriavidus nantongensis</name>
    <dbReference type="NCBI Taxonomy" id="1796606"/>
    <lineage>
        <taxon>Bacteria</taxon>
        <taxon>Pseudomonadati</taxon>
        <taxon>Pseudomonadota</taxon>
        <taxon>Betaproteobacteria</taxon>
        <taxon>Burkholderiales</taxon>
        <taxon>Burkholderiaceae</taxon>
        <taxon>Cupriavidus</taxon>
    </lineage>
</organism>
<evidence type="ECO:0000313" key="2">
    <source>
        <dbReference type="EMBL" id="AMR82473.1"/>
    </source>
</evidence>
<dbReference type="KEGG" id="cnan:A2G96_31875"/>
<proteinExistence type="predicted"/>
<gene>
    <name evidence="2" type="ORF">A2G96_31875</name>
</gene>
<keyword evidence="2" id="KW-0614">Plasmid</keyword>